<evidence type="ECO:0000313" key="1">
    <source>
        <dbReference type="EMBL" id="THF80244.1"/>
    </source>
</evidence>
<dbReference type="RefSeq" id="WP_136353868.1">
    <property type="nucleotide sequence ID" value="NZ_CP046266.1"/>
</dbReference>
<dbReference type="Proteomes" id="UP000310334">
    <property type="component" value="Unassembled WGS sequence"/>
</dbReference>
<sequence length="186" mass="21687">MSPYKRTDLLFKQKRSHLIGLIEKAENHFVIFDDMNDEVHLLEEIQDHHIEILRPNGWEAGKWIGLGRVETQIGMLSLKCGDTVRIKKKLPLALDEMLRELPDETFIQFIHKLNTLSFSPFDCIYSYNQLLFLESQMNKKGVSFYQFDNEDGICAVQHHFDRGVFSSDRLEITTSLGDRSLICSMY</sequence>
<protein>
    <submittedName>
        <fullName evidence="1">DUF2777 family protein</fullName>
    </submittedName>
</protein>
<name>A0A4S4BYB3_9BACI</name>
<dbReference type="InterPro" id="IPR024488">
    <property type="entry name" value="DUF2777"/>
</dbReference>
<organism evidence="1 2">
    <name type="scientific">Metabacillus sediminilitoris</name>
    <dbReference type="NCBI Taxonomy" id="2567941"/>
    <lineage>
        <taxon>Bacteria</taxon>
        <taxon>Bacillati</taxon>
        <taxon>Bacillota</taxon>
        <taxon>Bacilli</taxon>
        <taxon>Bacillales</taxon>
        <taxon>Bacillaceae</taxon>
        <taxon>Metabacillus</taxon>
    </lineage>
</organism>
<dbReference type="OrthoDB" id="2923064at2"/>
<dbReference type="EMBL" id="SSNT01000007">
    <property type="protein sequence ID" value="THF80244.1"/>
    <property type="molecule type" value="Genomic_DNA"/>
</dbReference>
<dbReference type="Pfam" id="PF10949">
    <property type="entry name" value="DUF2777"/>
    <property type="match status" value="1"/>
</dbReference>
<proteinExistence type="predicted"/>
<reference evidence="1 2" key="1">
    <citation type="submission" date="2019-04" db="EMBL/GenBank/DDBJ databases">
        <title>Bacillus sediminilitoris sp. nov., isolated from a tidal flat sediment on the East China Sea.</title>
        <authorList>
            <person name="Wei Y."/>
            <person name="Mao H."/>
            <person name="Fang J."/>
        </authorList>
    </citation>
    <scope>NUCLEOTIDE SEQUENCE [LARGE SCALE GENOMIC DNA]</scope>
    <source>
        <strain evidence="1 2">DSL-17</strain>
    </source>
</reference>
<keyword evidence="2" id="KW-1185">Reference proteome</keyword>
<comment type="caution">
    <text evidence="1">The sequence shown here is derived from an EMBL/GenBank/DDBJ whole genome shotgun (WGS) entry which is preliminary data.</text>
</comment>
<gene>
    <name evidence="1" type="ORF">E6W99_11290</name>
</gene>
<evidence type="ECO:0000313" key="2">
    <source>
        <dbReference type="Proteomes" id="UP000310334"/>
    </source>
</evidence>
<dbReference type="AlphaFoldDB" id="A0A4S4BYB3"/>
<accession>A0A4S4BYB3</accession>